<organism evidence="9 10">
    <name type="scientific">Clostridium fallax</name>
    <dbReference type="NCBI Taxonomy" id="1533"/>
    <lineage>
        <taxon>Bacteria</taxon>
        <taxon>Bacillati</taxon>
        <taxon>Bacillota</taxon>
        <taxon>Clostridia</taxon>
        <taxon>Eubacteriales</taxon>
        <taxon>Clostridiaceae</taxon>
        <taxon>Clostridium</taxon>
    </lineage>
</organism>
<proteinExistence type="predicted"/>
<dbReference type="InterPro" id="IPR023081">
    <property type="entry name" value="Cell_div_FtsB"/>
</dbReference>
<evidence type="ECO:0000256" key="6">
    <source>
        <dbReference type="ARBA" id="ARBA00023306"/>
    </source>
</evidence>
<evidence type="ECO:0000256" key="2">
    <source>
        <dbReference type="ARBA" id="ARBA00022618"/>
    </source>
</evidence>
<evidence type="ECO:0000256" key="7">
    <source>
        <dbReference type="SAM" id="Coils"/>
    </source>
</evidence>
<dbReference type="RefSeq" id="WP_072892563.1">
    <property type="nucleotide sequence ID" value="NZ_FQVM01000002.1"/>
</dbReference>
<evidence type="ECO:0000256" key="5">
    <source>
        <dbReference type="ARBA" id="ARBA00023136"/>
    </source>
</evidence>
<dbReference type="STRING" id="1533.SAMN05443638_102154"/>
<keyword evidence="7" id="KW-0175">Coiled coil</keyword>
<keyword evidence="2 9" id="KW-0132">Cell division</keyword>
<feature type="transmembrane region" description="Helical" evidence="8">
    <location>
        <begin position="6"/>
        <end position="24"/>
    </location>
</feature>
<dbReference type="PANTHER" id="PTHR37485:SF1">
    <property type="entry name" value="CELL DIVISION PROTEIN FTSB"/>
    <property type="match status" value="1"/>
</dbReference>
<keyword evidence="5 8" id="KW-0472">Membrane</keyword>
<keyword evidence="4 8" id="KW-1133">Transmembrane helix</keyword>
<dbReference type="OrthoDB" id="9815382at2"/>
<dbReference type="Pfam" id="PF04977">
    <property type="entry name" value="DivIC"/>
    <property type="match status" value="1"/>
</dbReference>
<evidence type="ECO:0000313" key="9">
    <source>
        <dbReference type="EMBL" id="SHE42938.1"/>
    </source>
</evidence>
<evidence type="ECO:0000256" key="1">
    <source>
        <dbReference type="ARBA" id="ARBA00022475"/>
    </source>
</evidence>
<dbReference type="GO" id="GO:0030428">
    <property type="term" value="C:cell septum"/>
    <property type="evidence" value="ECO:0007669"/>
    <property type="project" value="TreeGrafter"/>
</dbReference>
<evidence type="ECO:0000256" key="3">
    <source>
        <dbReference type="ARBA" id="ARBA00022692"/>
    </source>
</evidence>
<keyword evidence="10" id="KW-1185">Reference proteome</keyword>
<evidence type="ECO:0000313" key="10">
    <source>
        <dbReference type="Proteomes" id="UP000184035"/>
    </source>
</evidence>
<accession>A0A1M4TEW3</accession>
<keyword evidence="1" id="KW-1003">Cell membrane</keyword>
<keyword evidence="6" id="KW-0131">Cell cycle</keyword>
<protein>
    <submittedName>
        <fullName evidence="9">Cell division protein FtsL</fullName>
    </submittedName>
</protein>
<dbReference type="AlphaFoldDB" id="A0A1M4TEW3"/>
<dbReference type="PANTHER" id="PTHR37485">
    <property type="entry name" value="CELL DIVISION PROTEIN FTSB"/>
    <property type="match status" value="1"/>
</dbReference>
<dbReference type="EMBL" id="FQVM01000002">
    <property type="protein sequence ID" value="SHE42938.1"/>
    <property type="molecule type" value="Genomic_DNA"/>
</dbReference>
<reference evidence="9 10" key="1">
    <citation type="submission" date="2016-11" db="EMBL/GenBank/DDBJ databases">
        <authorList>
            <person name="Jaros S."/>
            <person name="Januszkiewicz K."/>
            <person name="Wedrychowicz H."/>
        </authorList>
    </citation>
    <scope>NUCLEOTIDE SEQUENCE [LARGE SCALE GENOMIC DNA]</scope>
    <source>
        <strain evidence="9 10">DSM 2631</strain>
    </source>
</reference>
<keyword evidence="3 8" id="KW-0812">Transmembrane</keyword>
<evidence type="ECO:0000256" key="8">
    <source>
        <dbReference type="SAM" id="Phobius"/>
    </source>
</evidence>
<gene>
    <name evidence="9" type="ORF">SAMN05443638_102154</name>
</gene>
<dbReference type="GO" id="GO:0043093">
    <property type="term" value="P:FtsZ-dependent cytokinesis"/>
    <property type="evidence" value="ECO:0007669"/>
    <property type="project" value="TreeGrafter"/>
</dbReference>
<name>A0A1M4TEW3_9CLOT</name>
<dbReference type="InterPro" id="IPR007060">
    <property type="entry name" value="FtsL/DivIC"/>
</dbReference>
<sequence>MKNKLTINKIVIIVLIAIFCFSFIRQEIAMNKIQKQINEKQEELQKLKEANEELKNEADTISSDQYIEKQARERLGMIKPGEKVVIEEKGQ</sequence>
<evidence type="ECO:0000256" key="4">
    <source>
        <dbReference type="ARBA" id="ARBA00022989"/>
    </source>
</evidence>
<feature type="coiled-coil region" evidence="7">
    <location>
        <begin position="23"/>
        <end position="64"/>
    </location>
</feature>
<dbReference type="Proteomes" id="UP000184035">
    <property type="component" value="Unassembled WGS sequence"/>
</dbReference>